<gene>
    <name evidence="3" type="ORF">BaRGS_00027578</name>
</gene>
<evidence type="ECO:0000313" key="3">
    <source>
        <dbReference type="EMBL" id="KAK7481145.1"/>
    </source>
</evidence>
<protein>
    <recommendedName>
        <fullName evidence="5">DUF4536 domain-containing protein</fullName>
    </recommendedName>
</protein>
<dbReference type="EMBL" id="JACVVK020000266">
    <property type="protein sequence ID" value="KAK7481145.1"/>
    <property type="molecule type" value="Genomic_DNA"/>
</dbReference>
<sequence length="168" mass="18458">MMEPVREMVLRVVPLAEGDCLSCKLIGTGACWGMSVIVALSYRRIAAQYTGFRRKVFAAYVVSLITALARGVHAAMLQRGQLMNGGHTFRATDFPTQALPGMTLLGTARLFDMSFFEKPSDPDGKRKSLQDLVREDFDSLHKLMSRFSQPQASAAPTVQTDVGGKKDE</sequence>
<keyword evidence="2" id="KW-1133">Transmembrane helix</keyword>
<keyword evidence="2" id="KW-0472">Membrane</keyword>
<feature type="transmembrane region" description="Helical" evidence="2">
    <location>
        <begin position="57"/>
        <end position="77"/>
    </location>
</feature>
<evidence type="ECO:0008006" key="5">
    <source>
        <dbReference type="Google" id="ProtNLM"/>
    </source>
</evidence>
<organism evidence="3 4">
    <name type="scientific">Batillaria attramentaria</name>
    <dbReference type="NCBI Taxonomy" id="370345"/>
    <lineage>
        <taxon>Eukaryota</taxon>
        <taxon>Metazoa</taxon>
        <taxon>Spiralia</taxon>
        <taxon>Lophotrochozoa</taxon>
        <taxon>Mollusca</taxon>
        <taxon>Gastropoda</taxon>
        <taxon>Caenogastropoda</taxon>
        <taxon>Sorbeoconcha</taxon>
        <taxon>Cerithioidea</taxon>
        <taxon>Batillariidae</taxon>
        <taxon>Batillaria</taxon>
    </lineage>
</organism>
<keyword evidence="4" id="KW-1185">Reference proteome</keyword>
<comment type="caution">
    <text evidence="3">The sequence shown here is derived from an EMBL/GenBank/DDBJ whole genome shotgun (WGS) entry which is preliminary data.</text>
</comment>
<dbReference type="Proteomes" id="UP001519460">
    <property type="component" value="Unassembled WGS sequence"/>
</dbReference>
<name>A0ABD0K165_9CAEN</name>
<proteinExistence type="predicted"/>
<dbReference type="AlphaFoldDB" id="A0ABD0K165"/>
<keyword evidence="2" id="KW-0812">Transmembrane</keyword>
<feature type="region of interest" description="Disordered" evidence="1">
    <location>
        <begin position="145"/>
        <end position="168"/>
    </location>
</feature>
<reference evidence="3 4" key="1">
    <citation type="journal article" date="2023" name="Sci. Data">
        <title>Genome assembly of the Korean intertidal mud-creeper Batillaria attramentaria.</title>
        <authorList>
            <person name="Patra A.K."/>
            <person name="Ho P.T."/>
            <person name="Jun S."/>
            <person name="Lee S.J."/>
            <person name="Kim Y."/>
            <person name="Won Y.J."/>
        </authorList>
    </citation>
    <scope>NUCLEOTIDE SEQUENCE [LARGE SCALE GENOMIC DNA]</scope>
    <source>
        <strain evidence="3">Wonlab-2016</strain>
    </source>
</reference>
<evidence type="ECO:0000313" key="4">
    <source>
        <dbReference type="Proteomes" id="UP001519460"/>
    </source>
</evidence>
<feature type="compositionally biased region" description="Polar residues" evidence="1">
    <location>
        <begin position="146"/>
        <end position="160"/>
    </location>
</feature>
<accession>A0ABD0K165</accession>
<evidence type="ECO:0000256" key="2">
    <source>
        <dbReference type="SAM" id="Phobius"/>
    </source>
</evidence>
<evidence type="ECO:0000256" key="1">
    <source>
        <dbReference type="SAM" id="MobiDB-lite"/>
    </source>
</evidence>
<feature type="transmembrane region" description="Helical" evidence="2">
    <location>
        <begin position="21"/>
        <end position="42"/>
    </location>
</feature>